<proteinExistence type="predicted"/>
<organism evidence="1 2">
    <name type="scientific">Taklimakanibacter albus</name>
    <dbReference type="NCBI Taxonomy" id="2800327"/>
    <lineage>
        <taxon>Bacteria</taxon>
        <taxon>Pseudomonadati</taxon>
        <taxon>Pseudomonadota</taxon>
        <taxon>Alphaproteobacteria</taxon>
        <taxon>Hyphomicrobiales</taxon>
        <taxon>Aestuariivirgaceae</taxon>
        <taxon>Taklimakanibacter</taxon>
    </lineage>
</organism>
<reference evidence="1" key="1">
    <citation type="submission" date="2021-01" db="EMBL/GenBank/DDBJ databases">
        <authorList>
            <person name="Sun Q."/>
        </authorList>
    </citation>
    <scope>NUCLEOTIDE SEQUENCE</scope>
    <source>
        <strain evidence="1">YIM B02566</strain>
    </source>
</reference>
<dbReference type="Proteomes" id="UP000616151">
    <property type="component" value="Unassembled WGS sequence"/>
</dbReference>
<gene>
    <name evidence="1" type="ORF">JHL16_01600</name>
</gene>
<sequence>MTTLLFRDDAYLKSCAAKVVGINERGGILLDQTVFYATAGGQPGDKGSLSIDGTVVPIATTVYDEAKNVVHVPAAPVTLAQGAPVTVALDWDNRYRNMRCHSLMHLLCAAVPFPVTGSALTEDGGRIDFDIPEGHIPAKDELAAKINTWITEDHPITTRWIAEEELDANPNLVRTLWVKPPRGSGRIRLVSIGENDSVDLQPCGGTHLKATGGIGAIAVVKIENKGKMNRRIRLAFAS</sequence>
<keyword evidence="2" id="KW-1185">Reference proteome</keyword>
<comment type="caution">
    <text evidence="1">The sequence shown here is derived from an EMBL/GenBank/DDBJ whole genome shotgun (WGS) entry which is preliminary data.</text>
</comment>
<dbReference type="EMBL" id="JAENHL010000004">
    <property type="protein sequence ID" value="MBK1865030.1"/>
    <property type="molecule type" value="Genomic_DNA"/>
</dbReference>
<protein>
    <submittedName>
        <fullName evidence="1">Alanyl-tRNA editing protein</fullName>
    </submittedName>
</protein>
<evidence type="ECO:0000313" key="2">
    <source>
        <dbReference type="Proteomes" id="UP000616151"/>
    </source>
</evidence>
<evidence type="ECO:0000313" key="1">
    <source>
        <dbReference type="EMBL" id="MBK1865030.1"/>
    </source>
</evidence>
<name>A0ACC5QXC0_9HYPH</name>
<accession>A0ACC5QXC0</accession>